<dbReference type="GO" id="GO:0008270">
    <property type="term" value="F:zinc ion binding"/>
    <property type="evidence" value="ECO:0007669"/>
    <property type="project" value="UniProtKB-KW"/>
</dbReference>
<name>A0A2I4S641_ORYNI</name>
<dbReference type="SUPFAM" id="SSF57667">
    <property type="entry name" value="beta-beta-alpha zinc fingers"/>
    <property type="match status" value="1"/>
</dbReference>
<keyword evidence="1" id="KW-0479">Metal-binding</keyword>
<dbReference type="AlphaFoldDB" id="A0A2I4S641"/>
<gene>
    <name evidence="3" type="ORF">NIV_12</name>
</gene>
<evidence type="ECO:0000256" key="1">
    <source>
        <dbReference type="PROSITE-ProRule" id="PRU00042"/>
    </source>
</evidence>
<dbReference type="PANTHER" id="PTHR45730:SF101">
    <property type="entry name" value="C2H2-TYPE DOMAIN-CONTAINING PROTEIN"/>
    <property type="match status" value="1"/>
</dbReference>
<proteinExistence type="predicted"/>
<dbReference type="EMBL" id="MF503972">
    <property type="protein sequence ID" value="ASR75369.1"/>
    <property type="molecule type" value="Genomic_DNA"/>
</dbReference>
<dbReference type="PROSITE" id="PS50157">
    <property type="entry name" value="ZINC_FINGER_C2H2_2"/>
    <property type="match status" value="1"/>
</dbReference>
<protein>
    <submittedName>
        <fullName evidence="3">C2H2 zinc finger protein</fullName>
    </submittedName>
</protein>
<dbReference type="PROSITE" id="PS00028">
    <property type="entry name" value="ZINC_FINGER_C2H2_1"/>
    <property type="match status" value="1"/>
</dbReference>
<dbReference type="GO" id="GO:0003700">
    <property type="term" value="F:DNA-binding transcription factor activity"/>
    <property type="evidence" value="ECO:0007669"/>
    <property type="project" value="InterPro"/>
</dbReference>
<keyword evidence="1" id="KW-0862">Zinc</keyword>
<accession>A0A2I4S641</accession>
<sequence>MESSRRQAAGVGGGGGGARLFPCLFCNKTFLKSQALGGHQNAHKKDCVAGGGSCNPYLYGGASPRRRGCPTTHTTPGAAAAFRATPAVVR</sequence>
<keyword evidence="1" id="KW-0863">Zinc-finger</keyword>
<dbReference type="PANTHER" id="PTHR45730">
    <property type="entry name" value="ZINC FINGER PROTEIN JAGGED"/>
    <property type="match status" value="1"/>
</dbReference>
<feature type="domain" description="C2H2-type" evidence="2">
    <location>
        <begin position="21"/>
        <end position="43"/>
    </location>
</feature>
<reference evidence="3" key="1">
    <citation type="submission" date="2017-07" db="EMBL/GenBank/DDBJ databases">
        <title>Chromosomal microdeletions drove parallel domestication of plant architecture in Asian and African rice#.</title>
        <authorList>
            <person name="Wu Y."/>
            <person name="Zhao S."/>
            <person name="Li X."/>
            <person name="Zhang B."/>
            <person name="Jiang L."/>
            <person name="Tang Y."/>
            <person name="Zhao J."/>
            <person name="Ma X."/>
            <person name="Cai H."/>
            <person name="Sun C."/>
            <person name="Tan L."/>
        </authorList>
    </citation>
    <scope>NUCLEOTIDE SEQUENCE</scope>
</reference>
<dbReference type="InterPro" id="IPR045320">
    <property type="entry name" value="JAGGED/SL1-like"/>
</dbReference>
<dbReference type="InterPro" id="IPR013087">
    <property type="entry name" value="Znf_C2H2_type"/>
</dbReference>
<evidence type="ECO:0000313" key="3">
    <source>
        <dbReference type="EMBL" id="ASR75369.1"/>
    </source>
</evidence>
<organism evidence="3">
    <name type="scientific">Oryza nivara</name>
    <name type="common">Indian wild rice</name>
    <name type="synonym">Oryza sativa f. spontanea</name>
    <dbReference type="NCBI Taxonomy" id="4536"/>
    <lineage>
        <taxon>Eukaryota</taxon>
        <taxon>Viridiplantae</taxon>
        <taxon>Streptophyta</taxon>
        <taxon>Embryophyta</taxon>
        <taxon>Tracheophyta</taxon>
        <taxon>Spermatophyta</taxon>
        <taxon>Magnoliopsida</taxon>
        <taxon>Liliopsida</taxon>
        <taxon>Poales</taxon>
        <taxon>Poaceae</taxon>
        <taxon>BOP clade</taxon>
        <taxon>Oryzoideae</taxon>
        <taxon>Oryzeae</taxon>
        <taxon>Oryzinae</taxon>
        <taxon>Oryza</taxon>
    </lineage>
</organism>
<dbReference type="InterPro" id="IPR036236">
    <property type="entry name" value="Znf_C2H2_sf"/>
</dbReference>
<evidence type="ECO:0000259" key="2">
    <source>
        <dbReference type="PROSITE" id="PS50157"/>
    </source>
</evidence>